<dbReference type="Pfam" id="PF11228">
    <property type="entry name" value="DUF3027"/>
    <property type="match status" value="1"/>
</dbReference>
<evidence type="ECO:0000313" key="3">
    <source>
        <dbReference type="Proteomes" id="UP000321234"/>
    </source>
</evidence>
<organism evidence="2 3">
    <name type="scientific">Quadrisphaera setariae</name>
    <dbReference type="NCBI Taxonomy" id="2593304"/>
    <lineage>
        <taxon>Bacteria</taxon>
        <taxon>Bacillati</taxon>
        <taxon>Actinomycetota</taxon>
        <taxon>Actinomycetes</taxon>
        <taxon>Kineosporiales</taxon>
        <taxon>Kineosporiaceae</taxon>
        <taxon>Quadrisphaera</taxon>
    </lineage>
</organism>
<protein>
    <submittedName>
        <fullName evidence="2">DUF3027 domain-containing protein</fullName>
    </submittedName>
</protein>
<feature type="region of interest" description="Disordered" evidence="1">
    <location>
        <begin position="27"/>
        <end position="46"/>
    </location>
</feature>
<dbReference type="AlphaFoldDB" id="A0A5C8Z333"/>
<name>A0A5C8Z333_9ACTN</name>
<sequence>MPATRTRRPVLDAVAAAAVDLARTAAEEVSRETSGGPSSVGDHLGATAEGDRVVVHRFASTDPGYRDWAWTVVVVRASRAKAATVSEVALLPETGAVLAPAWLPWDERLRPGDVGPHDVLPRIPDDPRLEPGYTAVPGTRPDGSEEDEADRVALWELGLGRARVLSPEGRDDAATRWYTGSHGPTAEQARNSASPCASCGFYLRLAGPLSTVFGVCANEWSPSDGRVVSVDHGCGAHSETDQVLEPEPRGSLVLDERGVDPV</sequence>
<reference evidence="2 3" key="1">
    <citation type="submission" date="2019-07" db="EMBL/GenBank/DDBJ databases">
        <title>Quadrisphaera sp. strain DD2A genome sequencing and assembly.</title>
        <authorList>
            <person name="Kim I."/>
        </authorList>
    </citation>
    <scope>NUCLEOTIDE SEQUENCE [LARGE SCALE GENOMIC DNA]</scope>
    <source>
        <strain evidence="2 3">DD2A</strain>
    </source>
</reference>
<evidence type="ECO:0000313" key="2">
    <source>
        <dbReference type="EMBL" id="TXR51724.1"/>
    </source>
</evidence>
<feature type="region of interest" description="Disordered" evidence="1">
    <location>
        <begin position="237"/>
        <end position="262"/>
    </location>
</feature>
<dbReference type="EMBL" id="VKAC01000018">
    <property type="protein sequence ID" value="TXR51724.1"/>
    <property type="molecule type" value="Genomic_DNA"/>
</dbReference>
<evidence type="ECO:0000256" key="1">
    <source>
        <dbReference type="SAM" id="MobiDB-lite"/>
    </source>
</evidence>
<proteinExistence type="predicted"/>
<comment type="caution">
    <text evidence="2">The sequence shown here is derived from an EMBL/GenBank/DDBJ whole genome shotgun (WGS) entry which is preliminary data.</text>
</comment>
<dbReference type="InterPro" id="IPR021391">
    <property type="entry name" value="DUF3027"/>
</dbReference>
<accession>A0A5C8Z333</accession>
<feature type="region of interest" description="Disordered" evidence="1">
    <location>
        <begin position="121"/>
        <end position="148"/>
    </location>
</feature>
<dbReference type="RefSeq" id="WP_147928406.1">
    <property type="nucleotide sequence ID" value="NZ_VKAC01000018.1"/>
</dbReference>
<dbReference type="Proteomes" id="UP000321234">
    <property type="component" value="Unassembled WGS sequence"/>
</dbReference>
<dbReference type="OrthoDB" id="3210158at2"/>
<keyword evidence="3" id="KW-1185">Reference proteome</keyword>
<gene>
    <name evidence="2" type="ORF">FMM08_21525</name>
</gene>